<name>A0A6J7GIJ5_9ZZZZ</name>
<keyword evidence="1" id="KW-0812">Transmembrane</keyword>
<accession>A0A6J7GIJ5</accession>
<protein>
    <submittedName>
        <fullName evidence="4">Unannotated protein</fullName>
    </submittedName>
</protein>
<sequence length="166" mass="19001">MAYPAKLLAPGETIVYELKPHWRALIVPFFFFLIELFLLTWLLMAISGSIPRWIIAVVFVLVVVVWSIIPFLRWLTTQYVFTDRRIIVRKGLITKQGKDMPLSKTNNIAFNQGLLGRILNFGNLDIDSGNVDGSLLINDVPNVEEIQRDVYRLVEEDEARRRTGGA</sequence>
<dbReference type="EMBL" id="CAFBMO010000020">
    <property type="protein sequence ID" value="CAB4904705.1"/>
    <property type="molecule type" value="Genomic_DNA"/>
</dbReference>
<dbReference type="PANTHER" id="PTHR37938:SF1">
    <property type="entry name" value="BLL0215 PROTEIN"/>
    <property type="match status" value="1"/>
</dbReference>
<dbReference type="InterPro" id="IPR005182">
    <property type="entry name" value="YdbS-like_PH"/>
</dbReference>
<dbReference type="PANTHER" id="PTHR37938">
    <property type="entry name" value="BLL0215 PROTEIN"/>
    <property type="match status" value="1"/>
</dbReference>
<dbReference type="AlphaFoldDB" id="A0A6J7GIJ5"/>
<keyword evidence="1" id="KW-0472">Membrane</keyword>
<evidence type="ECO:0000313" key="3">
    <source>
        <dbReference type="EMBL" id="CAB4625129.1"/>
    </source>
</evidence>
<organism evidence="4">
    <name type="scientific">freshwater metagenome</name>
    <dbReference type="NCBI Taxonomy" id="449393"/>
    <lineage>
        <taxon>unclassified sequences</taxon>
        <taxon>metagenomes</taxon>
        <taxon>ecological metagenomes</taxon>
    </lineage>
</organism>
<gene>
    <name evidence="3" type="ORF">UFOPK1908_01127</name>
    <name evidence="4" type="ORF">UFOPK3576_00681</name>
</gene>
<evidence type="ECO:0000256" key="1">
    <source>
        <dbReference type="SAM" id="Phobius"/>
    </source>
</evidence>
<keyword evidence="1" id="KW-1133">Transmembrane helix</keyword>
<reference evidence="4" key="1">
    <citation type="submission" date="2020-05" db="EMBL/GenBank/DDBJ databases">
        <authorList>
            <person name="Chiriac C."/>
            <person name="Salcher M."/>
            <person name="Ghai R."/>
            <person name="Kavagutti S V."/>
        </authorList>
    </citation>
    <scope>NUCLEOTIDE SEQUENCE</scope>
</reference>
<evidence type="ECO:0000313" key="4">
    <source>
        <dbReference type="EMBL" id="CAB4904705.1"/>
    </source>
</evidence>
<feature type="domain" description="YdbS-like PH" evidence="2">
    <location>
        <begin position="74"/>
        <end position="148"/>
    </location>
</feature>
<dbReference type="Pfam" id="PF03703">
    <property type="entry name" value="bPH_2"/>
    <property type="match status" value="1"/>
</dbReference>
<feature type="transmembrane region" description="Helical" evidence="1">
    <location>
        <begin position="25"/>
        <end position="47"/>
    </location>
</feature>
<feature type="transmembrane region" description="Helical" evidence="1">
    <location>
        <begin position="53"/>
        <end position="75"/>
    </location>
</feature>
<dbReference type="EMBL" id="CAEZVB010000058">
    <property type="protein sequence ID" value="CAB4625129.1"/>
    <property type="molecule type" value="Genomic_DNA"/>
</dbReference>
<proteinExistence type="predicted"/>
<evidence type="ECO:0000259" key="2">
    <source>
        <dbReference type="Pfam" id="PF03703"/>
    </source>
</evidence>